<feature type="compositionally biased region" description="Low complexity" evidence="2">
    <location>
        <begin position="323"/>
        <end position="356"/>
    </location>
</feature>
<gene>
    <name evidence="3" type="ORF">B0T10DRAFT_479103</name>
</gene>
<feature type="region of interest" description="Disordered" evidence="2">
    <location>
        <begin position="130"/>
        <end position="409"/>
    </location>
</feature>
<dbReference type="Proteomes" id="UP000777438">
    <property type="component" value="Unassembled WGS sequence"/>
</dbReference>
<accession>A0A9P8WB03</accession>
<sequence length="570" mass="62487">MDSSTTVIVTADRSLKRKRESPKRTKIVIELPSKPRDYVPGSGPPLRRISLLPAQDSTAYILERILLPPAGVAADGKPLPKRMTYIVGWHDLPAARMLVPVMKVLDYVSPRALEEWEYNMELELDEERAKMEEEKAEEKVQPKPKKKRGRPPIHSQIEAAVVAEPDNEALKTGRPTTGAMSLTTPTKKRLRDFDDLSDEEGSPSRQLKQESMRSSMDIDMREDSMDLVHSGNDLVLEEDVASKQSADSYGPSGTRGLRKDDIPSSITSDVQSSKPAAPLRTAPKPPLIATAAAPRKETPVPLPKLPGFPGSQPVGPQWSVQRTSSFTSAGGSATFTSSNPNTPTLSTEPSFATPTAKPKRTPKTKDSSKKPKKGRTKSTKPAKPPPQESQQPSRADDEADTGEPAWEVKRVEAVELYEVEGVGRVRYFKVLWEGDWPPEQNPSWEPEANLPPSLVRNFLKRGKKKATPKTTPKAKKPLEQQSILPWATVGVKYKSVSEAFAGGEDAGLIGAQEDALRDTRDDDEYGEQEEFLVVEDEPPAKKARKQGSVGWNRNGNGSSAGFGAWGNVGI</sequence>
<dbReference type="AlphaFoldDB" id="A0A9P8WB03"/>
<feature type="compositionally biased region" description="Basic and acidic residues" evidence="2">
    <location>
        <begin position="207"/>
        <end position="226"/>
    </location>
</feature>
<feature type="region of interest" description="Disordered" evidence="2">
    <location>
        <begin position="536"/>
        <end position="570"/>
    </location>
</feature>
<comment type="caution">
    <text evidence="3">The sequence shown here is derived from an EMBL/GenBank/DDBJ whole genome shotgun (WGS) entry which is preliminary data.</text>
</comment>
<evidence type="ECO:0008006" key="5">
    <source>
        <dbReference type="Google" id="ProtNLM"/>
    </source>
</evidence>
<keyword evidence="4" id="KW-1185">Reference proteome</keyword>
<feature type="compositionally biased region" description="Gly residues" evidence="2">
    <location>
        <begin position="558"/>
        <end position="570"/>
    </location>
</feature>
<evidence type="ECO:0000256" key="1">
    <source>
        <dbReference type="ARBA" id="ARBA00011353"/>
    </source>
</evidence>
<evidence type="ECO:0000313" key="4">
    <source>
        <dbReference type="Proteomes" id="UP000777438"/>
    </source>
</evidence>
<proteinExistence type="predicted"/>
<evidence type="ECO:0000313" key="3">
    <source>
        <dbReference type="EMBL" id="KAH6895873.1"/>
    </source>
</evidence>
<name>A0A9P8WB03_9HYPO</name>
<feature type="compositionally biased region" description="Basic and acidic residues" evidence="2">
    <location>
        <begin position="130"/>
        <end position="141"/>
    </location>
</feature>
<feature type="compositionally biased region" description="Basic residues" evidence="2">
    <location>
        <begin position="370"/>
        <end position="380"/>
    </location>
</feature>
<dbReference type="Gene3D" id="2.40.50.40">
    <property type="match status" value="1"/>
</dbReference>
<feature type="compositionally biased region" description="Basic residues" evidence="2">
    <location>
        <begin position="142"/>
        <end position="151"/>
    </location>
</feature>
<dbReference type="EMBL" id="JAGPYM010000004">
    <property type="protein sequence ID" value="KAH6895873.1"/>
    <property type="molecule type" value="Genomic_DNA"/>
</dbReference>
<dbReference type="InterPro" id="IPR016197">
    <property type="entry name" value="Chromo-like_dom_sf"/>
</dbReference>
<protein>
    <recommendedName>
        <fullName evidence="5">Chromo domain-containing protein</fullName>
    </recommendedName>
</protein>
<dbReference type="CDD" id="cd00024">
    <property type="entry name" value="CD_CSD"/>
    <property type="match status" value="1"/>
</dbReference>
<comment type="subunit">
    <text evidence="1">Component of the NuA4 histone acetyltransferase complex.</text>
</comment>
<evidence type="ECO:0000256" key="2">
    <source>
        <dbReference type="SAM" id="MobiDB-lite"/>
    </source>
</evidence>
<feature type="compositionally biased region" description="Polar residues" evidence="2">
    <location>
        <begin position="174"/>
        <end position="185"/>
    </location>
</feature>
<reference evidence="3 4" key="1">
    <citation type="journal article" date="2021" name="Nat. Commun.">
        <title>Genetic determinants of endophytism in the Arabidopsis root mycobiome.</title>
        <authorList>
            <person name="Mesny F."/>
            <person name="Miyauchi S."/>
            <person name="Thiergart T."/>
            <person name="Pickel B."/>
            <person name="Atanasova L."/>
            <person name="Karlsson M."/>
            <person name="Huettel B."/>
            <person name="Barry K.W."/>
            <person name="Haridas S."/>
            <person name="Chen C."/>
            <person name="Bauer D."/>
            <person name="Andreopoulos W."/>
            <person name="Pangilinan J."/>
            <person name="LaButti K."/>
            <person name="Riley R."/>
            <person name="Lipzen A."/>
            <person name="Clum A."/>
            <person name="Drula E."/>
            <person name="Henrissat B."/>
            <person name="Kohler A."/>
            <person name="Grigoriev I.V."/>
            <person name="Martin F.M."/>
            <person name="Hacquard S."/>
        </authorList>
    </citation>
    <scope>NUCLEOTIDE SEQUENCE [LARGE SCALE GENOMIC DNA]</scope>
    <source>
        <strain evidence="3 4">MPI-CAGE-CH-0241</strain>
    </source>
</reference>
<feature type="region of interest" description="Disordered" evidence="2">
    <location>
        <begin position="1"/>
        <end position="22"/>
    </location>
</feature>
<organism evidence="3 4">
    <name type="scientific">Thelonectria olida</name>
    <dbReference type="NCBI Taxonomy" id="1576542"/>
    <lineage>
        <taxon>Eukaryota</taxon>
        <taxon>Fungi</taxon>
        <taxon>Dikarya</taxon>
        <taxon>Ascomycota</taxon>
        <taxon>Pezizomycotina</taxon>
        <taxon>Sordariomycetes</taxon>
        <taxon>Hypocreomycetidae</taxon>
        <taxon>Hypocreales</taxon>
        <taxon>Nectriaceae</taxon>
        <taxon>Thelonectria</taxon>
    </lineage>
</organism>
<dbReference type="OrthoDB" id="3543857at2759"/>
<dbReference type="SUPFAM" id="SSF54160">
    <property type="entry name" value="Chromo domain-like"/>
    <property type="match status" value="1"/>
</dbReference>
<feature type="compositionally biased region" description="Polar residues" evidence="2">
    <location>
        <begin position="264"/>
        <end position="274"/>
    </location>
</feature>